<dbReference type="Proteomes" id="UP000006038">
    <property type="component" value="Chromosome 11"/>
</dbReference>
<dbReference type="EnsemblPlants" id="OB11G20830.1">
    <property type="protein sequence ID" value="OB11G20830.1"/>
    <property type="gene ID" value="OB11G20830"/>
</dbReference>
<reference evidence="1" key="1">
    <citation type="journal article" date="2013" name="Nat. Commun.">
        <title>Whole-genome sequencing of Oryza brachyantha reveals mechanisms underlying Oryza genome evolution.</title>
        <authorList>
            <person name="Chen J."/>
            <person name="Huang Q."/>
            <person name="Gao D."/>
            <person name="Wang J."/>
            <person name="Lang Y."/>
            <person name="Liu T."/>
            <person name="Li B."/>
            <person name="Bai Z."/>
            <person name="Luis Goicoechea J."/>
            <person name="Liang C."/>
            <person name="Chen C."/>
            <person name="Zhang W."/>
            <person name="Sun S."/>
            <person name="Liao Y."/>
            <person name="Zhang X."/>
            <person name="Yang L."/>
            <person name="Song C."/>
            <person name="Wang M."/>
            <person name="Shi J."/>
            <person name="Liu G."/>
            <person name="Liu J."/>
            <person name="Zhou H."/>
            <person name="Zhou W."/>
            <person name="Yu Q."/>
            <person name="An N."/>
            <person name="Chen Y."/>
            <person name="Cai Q."/>
            <person name="Wang B."/>
            <person name="Liu B."/>
            <person name="Min J."/>
            <person name="Huang Y."/>
            <person name="Wu H."/>
            <person name="Li Z."/>
            <person name="Zhang Y."/>
            <person name="Yin Y."/>
            <person name="Song W."/>
            <person name="Jiang J."/>
            <person name="Jackson S.A."/>
            <person name="Wing R.A."/>
            <person name="Wang J."/>
            <person name="Chen M."/>
        </authorList>
    </citation>
    <scope>NUCLEOTIDE SEQUENCE [LARGE SCALE GENOMIC DNA]</scope>
    <source>
        <strain evidence="1">cv. IRGC 101232</strain>
    </source>
</reference>
<sequence length="72" mass="8168">CFSHPLCSSPLPPRVDNLPSSRGPDRPLPTHILFDRSLALATLTKSKVEYFNFGLAIKRWGCRYKITCHKLV</sequence>
<keyword evidence="2" id="KW-1185">Reference proteome</keyword>
<dbReference type="Gramene" id="OB11G20830.1">
    <property type="protein sequence ID" value="OB11G20830.1"/>
    <property type="gene ID" value="OB11G20830"/>
</dbReference>
<reference evidence="1" key="2">
    <citation type="submission" date="2013-04" db="UniProtKB">
        <authorList>
            <consortium name="EnsemblPlants"/>
        </authorList>
    </citation>
    <scope>IDENTIFICATION</scope>
</reference>
<dbReference type="AlphaFoldDB" id="J3N8E7"/>
<dbReference type="HOGENOM" id="CLU_2729756_0_0_1"/>
<organism evidence="1">
    <name type="scientific">Oryza brachyantha</name>
    <name type="common">malo sina</name>
    <dbReference type="NCBI Taxonomy" id="4533"/>
    <lineage>
        <taxon>Eukaryota</taxon>
        <taxon>Viridiplantae</taxon>
        <taxon>Streptophyta</taxon>
        <taxon>Embryophyta</taxon>
        <taxon>Tracheophyta</taxon>
        <taxon>Spermatophyta</taxon>
        <taxon>Magnoliopsida</taxon>
        <taxon>Liliopsida</taxon>
        <taxon>Poales</taxon>
        <taxon>Poaceae</taxon>
        <taxon>BOP clade</taxon>
        <taxon>Oryzoideae</taxon>
        <taxon>Oryzeae</taxon>
        <taxon>Oryzinae</taxon>
        <taxon>Oryza</taxon>
    </lineage>
</organism>
<evidence type="ECO:0000313" key="2">
    <source>
        <dbReference type="Proteomes" id="UP000006038"/>
    </source>
</evidence>
<evidence type="ECO:0000313" key="1">
    <source>
        <dbReference type="EnsemblPlants" id="OB11G20830.1"/>
    </source>
</evidence>
<name>J3N8E7_ORYBR</name>
<accession>J3N8E7</accession>
<proteinExistence type="predicted"/>
<protein>
    <submittedName>
        <fullName evidence="1">Uncharacterized protein</fullName>
    </submittedName>
</protein>